<comment type="caution">
    <text evidence="2">The sequence shown here is derived from an EMBL/GenBank/DDBJ whole genome shotgun (WGS) entry which is preliminary data.</text>
</comment>
<dbReference type="EMBL" id="JAQLOI010000001">
    <property type="protein sequence ID" value="MDB1124550.1"/>
    <property type="molecule type" value="Genomic_DNA"/>
</dbReference>
<dbReference type="Proteomes" id="UP001210678">
    <property type="component" value="Unassembled WGS sequence"/>
</dbReference>
<accession>A0ABT4YSL6</accession>
<organism evidence="2 3">
    <name type="scientific">Vibrio algarum</name>
    <dbReference type="NCBI Taxonomy" id="3020714"/>
    <lineage>
        <taxon>Bacteria</taxon>
        <taxon>Pseudomonadati</taxon>
        <taxon>Pseudomonadota</taxon>
        <taxon>Gammaproteobacteria</taxon>
        <taxon>Vibrionales</taxon>
        <taxon>Vibrionaceae</taxon>
        <taxon>Vibrio</taxon>
    </lineage>
</organism>
<dbReference type="Pfam" id="PF17323">
    <property type="entry name" value="ToxS"/>
    <property type="match status" value="1"/>
</dbReference>
<keyword evidence="1" id="KW-1133">Transmembrane helix</keyword>
<feature type="transmembrane region" description="Helical" evidence="1">
    <location>
        <begin position="6"/>
        <end position="23"/>
    </location>
</feature>
<proteinExistence type="predicted"/>
<dbReference type="RefSeq" id="WP_272137136.1">
    <property type="nucleotide sequence ID" value="NZ_JAQLOI010000001.1"/>
</dbReference>
<evidence type="ECO:0000256" key="1">
    <source>
        <dbReference type="SAM" id="Phobius"/>
    </source>
</evidence>
<keyword evidence="1" id="KW-0472">Membrane</keyword>
<name>A0ABT4YSL6_9VIBR</name>
<keyword evidence="3" id="KW-1185">Reference proteome</keyword>
<protein>
    <submittedName>
        <fullName evidence="2">Regulatory protein ToxS</fullName>
    </submittedName>
</protein>
<dbReference type="InterPro" id="IPR035288">
    <property type="entry name" value="ToxS"/>
</dbReference>
<reference evidence="2 3" key="1">
    <citation type="submission" date="2023-01" db="EMBL/GenBank/DDBJ databases">
        <title>Vibrio sp. KJ40-1 sp.nov, isolated from marine algae.</title>
        <authorList>
            <person name="Butt M."/>
            <person name="Kim J.M.J."/>
            <person name="Jeon C.O.C."/>
        </authorList>
    </citation>
    <scope>NUCLEOTIDE SEQUENCE [LARGE SCALE GENOMIC DNA]</scope>
    <source>
        <strain evidence="2 3">KJ40-1</strain>
    </source>
</reference>
<evidence type="ECO:0000313" key="3">
    <source>
        <dbReference type="Proteomes" id="UP001210678"/>
    </source>
</evidence>
<gene>
    <name evidence="2" type="ORF">PGX00_13165</name>
</gene>
<keyword evidence="1" id="KW-0812">Transmembrane</keyword>
<sequence length="175" mass="20100">MTNQKFALVILTVSVLFSCWLYLGADIKLEKELTSREWQSTMSHYISPEMQEGDNNRISILSRIDVSSNVKYLPNGAYLRVSRLTMYERDNQVTSVMNISETGKWELSDDYLLIHPEEFKDTTTNTSVDFTEEHLDIIKTLFIMDAEQSRRVDVINAKAILLTSLNHGSRILSSN</sequence>
<dbReference type="PROSITE" id="PS51257">
    <property type="entry name" value="PROKAR_LIPOPROTEIN"/>
    <property type="match status" value="1"/>
</dbReference>
<evidence type="ECO:0000313" key="2">
    <source>
        <dbReference type="EMBL" id="MDB1124550.1"/>
    </source>
</evidence>